<reference evidence="2 3" key="1">
    <citation type="submission" date="2012-07" db="EMBL/GenBank/DDBJ databases">
        <title>The Genome Sequence of Fusobacterium sp. 4_8.</title>
        <authorList>
            <consortium name="The Broad Institute Genome Sequencing Platform"/>
            <person name="Earl A."/>
            <person name="Ward D."/>
            <person name="Feldgarden M."/>
            <person name="Gevers D."/>
            <person name="Sibley C.D."/>
            <person name="White A.P."/>
            <person name="Crowley S."/>
            <person name="Surette M."/>
            <person name="Strauss J.C."/>
            <person name="Ambrose C.E."/>
            <person name="Allen-Vercoe E."/>
            <person name="Walker B."/>
            <person name="Young S.K."/>
            <person name="Zeng Q."/>
            <person name="Gargeya S."/>
            <person name="Fitzgerald M."/>
            <person name="Haas B."/>
            <person name="Abouelleil A."/>
            <person name="Alvarado L."/>
            <person name="Arachchi H.M."/>
            <person name="Berlin A.M."/>
            <person name="Chapman S.B."/>
            <person name="Goldberg J."/>
            <person name="Griggs A."/>
            <person name="Gujja S."/>
            <person name="Hansen M."/>
            <person name="Howarth C."/>
            <person name="Imamovic A."/>
            <person name="Larimer J."/>
            <person name="McCowen C."/>
            <person name="Montmayeur A."/>
            <person name="Murphy C."/>
            <person name="Neiman D."/>
            <person name="Pearson M."/>
            <person name="Priest M."/>
            <person name="Roberts A."/>
            <person name="Saif S."/>
            <person name="Shea T."/>
            <person name="Sisk P."/>
            <person name="Sykes S."/>
            <person name="Wortman J."/>
            <person name="Nusbaum C."/>
            <person name="Birren B."/>
        </authorList>
    </citation>
    <scope>NUCLEOTIDE SEQUENCE [LARGE SCALE GENOMIC DNA]</scope>
    <source>
        <strain evidence="2 3">4_8</strain>
    </source>
</reference>
<evidence type="ECO:0000313" key="2">
    <source>
        <dbReference type="EMBL" id="AGM23084.1"/>
    </source>
</evidence>
<dbReference type="KEGG" id="fus:HMPREF0409_01106"/>
<feature type="transmembrane region" description="Helical" evidence="1">
    <location>
        <begin position="213"/>
        <end position="234"/>
    </location>
</feature>
<evidence type="ECO:0000256" key="1">
    <source>
        <dbReference type="SAM" id="Phobius"/>
    </source>
</evidence>
<sequence length="235" mass="26606">MPNNLEEHSNFPYSPLSNLYAMREFYHQLNNPLNNFALRESFSALEKARQTIPNIPTLFTAHNQLSSAVTELKKAASIGTTFQNLTNLQSRLEDLRKNFFTSVTPDFSFVSTNPEIQQATENFFKNKAEPIKVNPIKKSQILTPDSISPNKSLLVDVITELIDIQKETMEIIKDLAKSTNESVTVSKETAKLQREEKESNMITEIFNKKMAKFTLWIGIATLIATVIPLIIGLLK</sequence>
<dbReference type="HOGENOM" id="CLU_1178835_0_0_0"/>
<protein>
    <submittedName>
        <fullName evidence="2">Uncharacterized protein</fullName>
    </submittedName>
</protein>
<keyword evidence="1" id="KW-1133">Transmembrane helix</keyword>
<organism evidence="2 3">
    <name type="scientific">Fusobacterium animalis 4_8</name>
    <dbReference type="NCBI Taxonomy" id="469607"/>
    <lineage>
        <taxon>Bacteria</taxon>
        <taxon>Fusobacteriati</taxon>
        <taxon>Fusobacteriota</taxon>
        <taxon>Fusobacteriia</taxon>
        <taxon>Fusobacteriales</taxon>
        <taxon>Fusobacteriaceae</taxon>
        <taxon>Fusobacterium</taxon>
    </lineage>
</organism>
<evidence type="ECO:0000313" key="3">
    <source>
        <dbReference type="Proteomes" id="UP000014361"/>
    </source>
</evidence>
<gene>
    <name evidence="2" type="ORF">HMPREF0409_01106</name>
</gene>
<dbReference type="EMBL" id="CP003723">
    <property type="protein sequence ID" value="AGM23084.1"/>
    <property type="molecule type" value="Genomic_DNA"/>
</dbReference>
<dbReference type="PATRIC" id="fig|469607.3.peg.629"/>
<dbReference type="Proteomes" id="UP000014361">
    <property type="component" value="Chromosome"/>
</dbReference>
<accession>R9RAB2</accession>
<keyword evidence="1" id="KW-0472">Membrane</keyword>
<name>R9RAB2_9FUSO</name>
<keyword evidence="1" id="KW-0812">Transmembrane</keyword>
<dbReference type="AlphaFoldDB" id="R9RAB2"/>
<dbReference type="RefSeq" id="WP_016339657.1">
    <property type="nucleotide sequence ID" value="NC_021281.1"/>
</dbReference>
<proteinExistence type="predicted"/>